<dbReference type="SUPFAM" id="SSF56112">
    <property type="entry name" value="Protein kinase-like (PK-like)"/>
    <property type="match status" value="1"/>
</dbReference>
<dbReference type="Proteomes" id="UP000789570">
    <property type="component" value="Unassembled WGS sequence"/>
</dbReference>
<feature type="domain" description="Protein kinase" evidence="1">
    <location>
        <begin position="1"/>
        <end position="145"/>
    </location>
</feature>
<name>A0A9N8VZS3_9GLOM</name>
<dbReference type="Pfam" id="PF07714">
    <property type="entry name" value="PK_Tyr_Ser-Thr"/>
    <property type="match status" value="1"/>
</dbReference>
<evidence type="ECO:0000259" key="1">
    <source>
        <dbReference type="PROSITE" id="PS50011"/>
    </source>
</evidence>
<dbReference type="EMBL" id="CAJVPQ010000334">
    <property type="protein sequence ID" value="CAG8472069.1"/>
    <property type="molecule type" value="Genomic_DNA"/>
</dbReference>
<dbReference type="InterPro" id="IPR001245">
    <property type="entry name" value="Ser-Thr/Tyr_kinase_cat_dom"/>
</dbReference>
<dbReference type="GO" id="GO:0005524">
    <property type="term" value="F:ATP binding"/>
    <property type="evidence" value="ECO:0007669"/>
    <property type="project" value="InterPro"/>
</dbReference>
<dbReference type="AlphaFoldDB" id="A0A9N8VZS3"/>
<dbReference type="InterPro" id="IPR000719">
    <property type="entry name" value="Prot_kinase_dom"/>
</dbReference>
<protein>
    <submittedName>
        <fullName evidence="2">13262_t:CDS:1</fullName>
    </submittedName>
</protein>
<sequence>MNEEYFNQLYEYSRCLLDVHTADVFGITRDRTSNFMFVMKYYENEDLHSYLDKAQGMTCWRDIVDFLWGASKGIQIIHENGLIHSNIHGGNLLVENMPDLISEQFDIAEEKKFSMLESKEVYQKSVHPEAFYTSRQLYFPELINI</sequence>
<gene>
    <name evidence="2" type="ORF">FCALED_LOCUS2273</name>
</gene>
<evidence type="ECO:0000313" key="3">
    <source>
        <dbReference type="Proteomes" id="UP000789570"/>
    </source>
</evidence>
<reference evidence="2" key="1">
    <citation type="submission" date="2021-06" db="EMBL/GenBank/DDBJ databases">
        <authorList>
            <person name="Kallberg Y."/>
            <person name="Tangrot J."/>
            <person name="Rosling A."/>
        </authorList>
    </citation>
    <scope>NUCLEOTIDE SEQUENCE</scope>
    <source>
        <strain evidence="2">UK204</strain>
    </source>
</reference>
<comment type="caution">
    <text evidence="2">The sequence shown here is derived from an EMBL/GenBank/DDBJ whole genome shotgun (WGS) entry which is preliminary data.</text>
</comment>
<proteinExistence type="predicted"/>
<dbReference type="OrthoDB" id="6718656at2759"/>
<dbReference type="PROSITE" id="PS50011">
    <property type="entry name" value="PROTEIN_KINASE_DOM"/>
    <property type="match status" value="1"/>
</dbReference>
<accession>A0A9N8VZS3</accession>
<dbReference type="Gene3D" id="1.10.510.10">
    <property type="entry name" value="Transferase(Phosphotransferase) domain 1"/>
    <property type="match status" value="1"/>
</dbReference>
<dbReference type="InterPro" id="IPR011009">
    <property type="entry name" value="Kinase-like_dom_sf"/>
</dbReference>
<keyword evidence="3" id="KW-1185">Reference proteome</keyword>
<organism evidence="2 3">
    <name type="scientific">Funneliformis caledonium</name>
    <dbReference type="NCBI Taxonomy" id="1117310"/>
    <lineage>
        <taxon>Eukaryota</taxon>
        <taxon>Fungi</taxon>
        <taxon>Fungi incertae sedis</taxon>
        <taxon>Mucoromycota</taxon>
        <taxon>Glomeromycotina</taxon>
        <taxon>Glomeromycetes</taxon>
        <taxon>Glomerales</taxon>
        <taxon>Glomeraceae</taxon>
        <taxon>Funneliformis</taxon>
    </lineage>
</organism>
<evidence type="ECO:0000313" key="2">
    <source>
        <dbReference type="EMBL" id="CAG8472069.1"/>
    </source>
</evidence>
<dbReference type="GO" id="GO:0004672">
    <property type="term" value="F:protein kinase activity"/>
    <property type="evidence" value="ECO:0007669"/>
    <property type="project" value="InterPro"/>
</dbReference>